<dbReference type="CDD" id="cd06261">
    <property type="entry name" value="TM_PBP2"/>
    <property type="match status" value="1"/>
</dbReference>
<dbReference type="PROSITE" id="PS50928">
    <property type="entry name" value="ABC_TM1"/>
    <property type="match status" value="1"/>
</dbReference>
<dbReference type="PANTHER" id="PTHR43376:SF1">
    <property type="entry name" value="OLIGOPEPTIDE TRANSPORT SYSTEM PERMEASE PROTEIN"/>
    <property type="match status" value="1"/>
</dbReference>
<sequence>MKKKYFFLFLLLLSIQFFLPRYLPADPFLFLASDGSDVVSYTEEEIMKYKEYYGLHKPLLEQYFSYIFGILRGDLGYSIYFKEKVMSLILKRFIWTFGIVVFSMSISFIAGIFLGSFSAWKWETKIDDILYQIMVILSEIPSFIIATIILMFFVIRWRVLPTAGGMTPFIEVGLSWKFVFDLIKHAVLPSLTLSLLRLPDFYFISRASMIQELQKKYVETAEAKSLSSYVILWKHCFPNAMNPILTRFLLSMQMMFNASLIVENVFRYPGIGKLIRDAVYYRDYLLLQGIFFMMTALILGLSLLGENYYHYMEKRRKL</sequence>
<dbReference type="GO" id="GO:0055085">
    <property type="term" value="P:transmembrane transport"/>
    <property type="evidence" value="ECO:0007669"/>
    <property type="project" value="InterPro"/>
</dbReference>
<dbReference type="AlphaFoldDB" id="A0A017H4X1"/>
<dbReference type="PATRIC" id="fig|1226633.4.peg.1076"/>
<reference evidence="6 7" key="1">
    <citation type="submission" date="2013-08" db="EMBL/GenBank/DDBJ databases">
        <title>An opportunistic ruminal bacterium that causes liver abscesses in cattle.</title>
        <authorList>
            <person name="Benahmed F.H."/>
            <person name="Rasmussen M."/>
            <person name="Harbottle H."/>
            <person name="Soppet D."/>
            <person name="Nagaraja T.G."/>
            <person name="Davidson M."/>
        </authorList>
    </citation>
    <scope>NUCLEOTIDE SEQUENCE [LARGE SCALE GENOMIC DNA]</scope>
    <source>
        <strain evidence="6 7">B35</strain>
    </source>
</reference>
<evidence type="ECO:0000256" key="3">
    <source>
        <dbReference type="ARBA" id="ARBA00022989"/>
    </source>
</evidence>
<evidence type="ECO:0000256" key="2">
    <source>
        <dbReference type="ARBA" id="ARBA00022692"/>
    </source>
</evidence>
<feature type="transmembrane region" description="Helical" evidence="5">
    <location>
        <begin position="286"/>
        <end position="309"/>
    </location>
</feature>
<name>A0A017H4X1_9FUSO</name>
<comment type="similarity">
    <text evidence="5">Belongs to the binding-protein-dependent transport system permease family.</text>
</comment>
<organism evidence="6 7">
    <name type="scientific">Fusobacterium necrophorum subsp. funduliforme B35</name>
    <dbReference type="NCBI Taxonomy" id="1226633"/>
    <lineage>
        <taxon>Bacteria</taxon>
        <taxon>Fusobacteriati</taxon>
        <taxon>Fusobacteriota</taxon>
        <taxon>Fusobacteriia</taxon>
        <taxon>Fusobacteriales</taxon>
        <taxon>Fusobacteriaceae</taxon>
        <taxon>Fusobacterium</taxon>
    </lineage>
</organism>
<comment type="subcellular location">
    <subcellularLocation>
        <location evidence="5">Cell membrane</location>
        <topology evidence="5">Multi-pass membrane protein</topology>
    </subcellularLocation>
    <subcellularLocation>
        <location evidence="1">Membrane</location>
        <topology evidence="1">Multi-pass membrane protein</topology>
    </subcellularLocation>
</comment>
<keyword evidence="2 5" id="KW-0812">Transmembrane</keyword>
<evidence type="ECO:0000313" key="7">
    <source>
        <dbReference type="Proteomes" id="UP000031184"/>
    </source>
</evidence>
<evidence type="ECO:0000256" key="4">
    <source>
        <dbReference type="ARBA" id="ARBA00023136"/>
    </source>
</evidence>
<dbReference type="Proteomes" id="UP000031184">
    <property type="component" value="Unassembled WGS sequence"/>
</dbReference>
<dbReference type="PANTHER" id="PTHR43376">
    <property type="entry name" value="OLIGOPEPTIDE TRANSPORT SYSTEM PERMEASE PROTEIN"/>
    <property type="match status" value="1"/>
</dbReference>
<dbReference type="EMBL" id="AUZI01000012">
    <property type="protein sequence ID" value="KID49570.1"/>
    <property type="molecule type" value="Genomic_DNA"/>
</dbReference>
<keyword evidence="3 5" id="KW-1133">Transmembrane helix</keyword>
<feature type="transmembrane region" description="Helical" evidence="5">
    <location>
        <begin position="93"/>
        <end position="117"/>
    </location>
</feature>
<evidence type="ECO:0000256" key="1">
    <source>
        <dbReference type="ARBA" id="ARBA00004141"/>
    </source>
</evidence>
<keyword evidence="5" id="KW-0813">Transport</keyword>
<feature type="transmembrane region" description="Helical" evidence="5">
    <location>
        <begin position="244"/>
        <end position="266"/>
    </location>
</feature>
<dbReference type="GO" id="GO:0005886">
    <property type="term" value="C:plasma membrane"/>
    <property type="evidence" value="ECO:0007669"/>
    <property type="project" value="UniProtKB-SubCell"/>
</dbReference>
<comment type="caution">
    <text evidence="6">The sequence shown here is derived from an EMBL/GenBank/DDBJ whole genome shotgun (WGS) entry which is preliminary data.</text>
</comment>
<feature type="transmembrane region" description="Helical" evidence="5">
    <location>
        <begin position="129"/>
        <end position="155"/>
    </location>
</feature>
<dbReference type="InterPro" id="IPR000515">
    <property type="entry name" value="MetI-like"/>
</dbReference>
<protein>
    <submittedName>
        <fullName evidence="6">Peptide ABC transporter permease</fullName>
    </submittedName>
</protein>
<dbReference type="InterPro" id="IPR035906">
    <property type="entry name" value="MetI-like_sf"/>
</dbReference>
<accession>A0A017H4X1</accession>
<dbReference type="Pfam" id="PF00528">
    <property type="entry name" value="BPD_transp_1"/>
    <property type="match status" value="1"/>
</dbReference>
<dbReference type="RefSeq" id="WP_039121713.1">
    <property type="nucleotide sequence ID" value="NZ_AOJP01000006.1"/>
</dbReference>
<dbReference type="OrthoDB" id="9789439at2"/>
<gene>
    <name evidence="6" type="ORF">C095_05325</name>
</gene>
<evidence type="ECO:0000313" key="6">
    <source>
        <dbReference type="EMBL" id="KID49570.1"/>
    </source>
</evidence>
<proteinExistence type="inferred from homology"/>
<evidence type="ECO:0000256" key="5">
    <source>
        <dbReference type="RuleBase" id="RU363032"/>
    </source>
</evidence>
<keyword evidence="4 5" id="KW-0472">Membrane</keyword>
<dbReference type="Gene3D" id="1.10.3720.10">
    <property type="entry name" value="MetI-like"/>
    <property type="match status" value="1"/>
</dbReference>
<feature type="transmembrane region" description="Helical" evidence="5">
    <location>
        <begin position="63"/>
        <end position="81"/>
    </location>
</feature>
<dbReference type="SUPFAM" id="SSF161098">
    <property type="entry name" value="MetI-like"/>
    <property type="match status" value="1"/>
</dbReference>